<comment type="caution">
    <text evidence="2">The sequence shown here is derived from an EMBL/GenBank/DDBJ whole genome shotgun (WGS) entry which is preliminary data.</text>
</comment>
<accession>A0ABU3SRU0</accession>
<organism evidence="2 3">
    <name type="scientific">Paraglaciecola aquimarina</name>
    <dbReference type="NCBI Taxonomy" id="1235557"/>
    <lineage>
        <taxon>Bacteria</taxon>
        <taxon>Pseudomonadati</taxon>
        <taxon>Pseudomonadota</taxon>
        <taxon>Gammaproteobacteria</taxon>
        <taxon>Alteromonadales</taxon>
        <taxon>Alteromonadaceae</taxon>
        <taxon>Paraglaciecola</taxon>
    </lineage>
</organism>
<reference evidence="2 3" key="1">
    <citation type="submission" date="2023-10" db="EMBL/GenBank/DDBJ databases">
        <title>Glaciecola aquimarina strain GGW-M5 nov., isolated from a coastal seawater.</title>
        <authorList>
            <person name="Bayburt H."/>
            <person name="Kim J.M."/>
            <person name="Choi B.J."/>
            <person name="Jeon C.O."/>
        </authorList>
    </citation>
    <scope>NUCLEOTIDE SEQUENCE [LARGE SCALE GENOMIC DNA]</scope>
    <source>
        <strain evidence="2 3">KCTC 32108</strain>
    </source>
</reference>
<feature type="chain" id="PRO_5047494664" description="TonB-dependent receptor" evidence="1">
    <location>
        <begin position="33"/>
        <end position="114"/>
    </location>
</feature>
<sequence>MQRKTFLSASIRAAMFGTTAMLSAATSQYAVAQSVDKVDVAEDDVEVINVTGIRGALASAAEIKREASTFVDSITASDAAAIPDLSVAEALSRVPWHNRFSFYRWWNRWRFPFS</sequence>
<name>A0ABU3SRU0_9ALTE</name>
<protein>
    <recommendedName>
        <fullName evidence="4">TonB-dependent receptor</fullName>
    </recommendedName>
</protein>
<gene>
    <name evidence="2" type="ORF">RS130_01315</name>
</gene>
<dbReference type="EMBL" id="JAWDIO010000002">
    <property type="protein sequence ID" value="MDU0352736.1"/>
    <property type="molecule type" value="Genomic_DNA"/>
</dbReference>
<evidence type="ECO:0000313" key="2">
    <source>
        <dbReference type="EMBL" id="MDU0352736.1"/>
    </source>
</evidence>
<dbReference type="Proteomes" id="UP001247805">
    <property type="component" value="Unassembled WGS sequence"/>
</dbReference>
<proteinExistence type="predicted"/>
<dbReference type="PANTHER" id="PTHR40980">
    <property type="entry name" value="PLUG DOMAIN-CONTAINING PROTEIN"/>
    <property type="match status" value="1"/>
</dbReference>
<keyword evidence="1" id="KW-0732">Signal</keyword>
<evidence type="ECO:0000313" key="3">
    <source>
        <dbReference type="Proteomes" id="UP001247805"/>
    </source>
</evidence>
<evidence type="ECO:0000256" key="1">
    <source>
        <dbReference type="SAM" id="SignalP"/>
    </source>
</evidence>
<evidence type="ECO:0008006" key="4">
    <source>
        <dbReference type="Google" id="ProtNLM"/>
    </source>
</evidence>
<dbReference type="RefSeq" id="WP_316024446.1">
    <property type="nucleotide sequence ID" value="NZ_JAWDIO010000002.1"/>
</dbReference>
<dbReference type="PANTHER" id="PTHR40980:SF4">
    <property type="entry name" value="TONB-DEPENDENT RECEPTOR-LIKE BETA-BARREL DOMAIN-CONTAINING PROTEIN"/>
    <property type="match status" value="1"/>
</dbReference>
<keyword evidence="3" id="KW-1185">Reference proteome</keyword>
<feature type="signal peptide" evidence="1">
    <location>
        <begin position="1"/>
        <end position="32"/>
    </location>
</feature>